<dbReference type="InterPro" id="IPR039634">
    <property type="entry name" value="Bul1-like"/>
</dbReference>
<gene>
    <name evidence="3" type="ORF">C7M61_001162</name>
</gene>
<dbReference type="RefSeq" id="XP_024716178.1">
    <property type="nucleotide sequence ID" value="XM_024856579.1"/>
</dbReference>
<accession>A0A2P7YZT9</accession>
<comment type="caution">
    <text evidence="3">The sequence shown here is derived from an EMBL/GenBank/DDBJ whole genome shotgun (WGS) entry which is preliminary data.</text>
</comment>
<dbReference type="PANTHER" id="PTHR31904:SF1">
    <property type="entry name" value="BYPASS OF STOP CODON PROTEIN 5-RELATED"/>
    <property type="match status" value="1"/>
</dbReference>
<evidence type="ECO:0008006" key="5">
    <source>
        <dbReference type="Google" id="ProtNLM"/>
    </source>
</evidence>
<dbReference type="STRING" id="418784.A0A2P7YZT9"/>
<dbReference type="InterPro" id="IPR007519">
    <property type="entry name" value="Bul1_N"/>
</dbReference>
<dbReference type="OrthoDB" id="4007955at2759"/>
<evidence type="ECO:0000313" key="3">
    <source>
        <dbReference type="EMBL" id="PSK41479.1"/>
    </source>
</evidence>
<organism evidence="3 4">
    <name type="scientific">Candidozyma pseudohaemuli</name>
    <dbReference type="NCBI Taxonomy" id="418784"/>
    <lineage>
        <taxon>Eukaryota</taxon>
        <taxon>Fungi</taxon>
        <taxon>Dikarya</taxon>
        <taxon>Ascomycota</taxon>
        <taxon>Saccharomycotina</taxon>
        <taxon>Pichiomycetes</taxon>
        <taxon>Metschnikowiaceae</taxon>
        <taxon>Candidozyma</taxon>
    </lineage>
</organism>
<feature type="domain" description="Bul1 N-terminal" evidence="1">
    <location>
        <begin position="12"/>
        <end position="422"/>
    </location>
</feature>
<dbReference type="Pfam" id="PF04425">
    <property type="entry name" value="Bul1_N"/>
    <property type="match status" value="1"/>
</dbReference>
<evidence type="ECO:0000259" key="1">
    <source>
        <dbReference type="Pfam" id="PF04425"/>
    </source>
</evidence>
<reference evidence="3 4" key="1">
    <citation type="submission" date="2018-03" db="EMBL/GenBank/DDBJ databases">
        <title>Candida pseudohaemulonii genome assembly and annotation.</title>
        <authorList>
            <person name="Munoz J.F."/>
            <person name="Gade L.G."/>
            <person name="Chow N.A."/>
            <person name="Litvintseva A.P."/>
            <person name="Loparev V.N."/>
            <person name="Cuomo C.A."/>
        </authorList>
    </citation>
    <scope>NUCLEOTIDE SEQUENCE [LARGE SCALE GENOMIC DNA]</scope>
    <source>
        <strain evidence="3 4">B12108</strain>
    </source>
</reference>
<protein>
    <recommendedName>
        <fullName evidence="5">Bul1 N-terminal domain-containing protein</fullName>
    </recommendedName>
</protein>
<proteinExistence type="predicted"/>
<dbReference type="Pfam" id="PF04426">
    <property type="entry name" value="Bul1_C"/>
    <property type="match status" value="1"/>
</dbReference>
<evidence type="ECO:0000259" key="2">
    <source>
        <dbReference type="Pfam" id="PF04426"/>
    </source>
</evidence>
<sequence length="744" mass="84818">MPQEDDGARPMSKPQDPIWTILPSYYMYHSTFTGELDPPQYTEDPEYAESDGASRVVSSHLSSEIYTEPTTVSQMSRSRDVALLSLGEGSFIVADESSSSWRETILDNYAHLRNLTDSNNEMTQAVQLSVHFTKDVGERGVKPEIIDPSLYEYKQGDYLNGFIYFKNEGTQPIPFDMFYVNFDGNFIVSDTKNVKGRPVKIRRFLEMYDFAASWNPASVNRLLCEKEDTNYREQLVDPLDGSHLAIGPEKLLHPGILYKRFFTFKIPTRLLDSECNDHNLPGHTELPPTLGLCPAEKNQWKKNDDKINDFSFIDTSISHGLWARFIGKASKYDAIQTDSKGFKLINASGDEFVILKEAGSFIRILQETKIPSDREKETSNEITRVMYNSFVSQIKERIAVGNELCKVIKNLDDGNTAVDLSHTIAAEEAVRKETNDDSTKLRQLFSRTSSSRDVKVDSTVPKNYSVVVPFRKKPLFGRPKEQGSILLTTPKIDYLLSYISPKRFRTRGPIDPSSWKLEVPLELTYTPCGISDDPSIKAPEILSVFGELIVFTLKSNNRPIPIELNHEFLFKNVSKTDSGQQSYDDFTHIVKRPMQQYATELYHLFKTLGTDNFRVQKSMVEDLAAMSRVDEKYNRLVLNELETVDDSGKSIFGKEGNKTPWQKQENGVFKKSLSLKVDVTKAQKMLVDNHLLSQKYKAYDDFTLVPSFQTCLMSRLYYFRFVIRFTGNQCMEFKVPVTIAKAAT</sequence>
<name>A0A2P7YZT9_9ASCO</name>
<dbReference type="GeneID" id="36564553"/>
<feature type="domain" description="Bul1 C-terminal" evidence="2">
    <location>
        <begin position="519"/>
        <end position="741"/>
    </location>
</feature>
<keyword evidence="4" id="KW-1185">Reference proteome</keyword>
<dbReference type="Proteomes" id="UP000241107">
    <property type="component" value="Unassembled WGS sequence"/>
</dbReference>
<dbReference type="InterPro" id="IPR022794">
    <property type="entry name" value="Bul1_C"/>
</dbReference>
<dbReference type="AlphaFoldDB" id="A0A2P7YZT9"/>
<dbReference type="VEuPathDB" id="FungiDB:C7M61_001162"/>
<dbReference type="PANTHER" id="PTHR31904">
    <property type="entry name" value="BYPASS OF STOP CODON PROTEIN 5-RELATED"/>
    <property type="match status" value="1"/>
</dbReference>
<dbReference type="EMBL" id="PYFQ01000001">
    <property type="protein sequence ID" value="PSK41479.1"/>
    <property type="molecule type" value="Genomic_DNA"/>
</dbReference>
<evidence type="ECO:0000313" key="4">
    <source>
        <dbReference type="Proteomes" id="UP000241107"/>
    </source>
</evidence>